<gene>
    <name evidence="16" type="ORF">ACOF00016_LOCUS8670</name>
</gene>
<evidence type="ECO:0000256" key="14">
    <source>
        <dbReference type="SAM" id="MobiDB-lite"/>
    </source>
</evidence>
<feature type="region of interest" description="Disordered" evidence="14">
    <location>
        <begin position="303"/>
        <end position="329"/>
    </location>
</feature>
<evidence type="ECO:0000256" key="5">
    <source>
        <dbReference type="ARBA" id="ARBA00022427"/>
    </source>
</evidence>
<evidence type="ECO:0000256" key="9">
    <source>
        <dbReference type="ARBA" id="ARBA00022889"/>
    </source>
</evidence>
<reference evidence="16" key="1">
    <citation type="submission" date="2021-01" db="EMBL/GenBank/DDBJ databases">
        <authorList>
            <person name="Corre E."/>
            <person name="Pelletier E."/>
            <person name="Niang G."/>
            <person name="Scheremetjew M."/>
            <person name="Finn R."/>
            <person name="Kale V."/>
            <person name="Holt S."/>
            <person name="Cochrane G."/>
            <person name="Meng A."/>
            <person name="Brown T."/>
            <person name="Cohen L."/>
        </authorList>
    </citation>
    <scope>NUCLEOTIDE SEQUENCE</scope>
    <source>
        <strain evidence="16">CCMP127</strain>
    </source>
</reference>
<name>A0A7S3L5H0_9STRA</name>
<dbReference type="Pfam" id="PF04831">
    <property type="entry name" value="POPDC1-3"/>
    <property type="match status" value="1"/>
</dbReference>
<keyword evidence="13" id="KW-0325">Glycoprotein</keyword>
<keyword evidence="11" id="KW-1133">Transmembrane helix</keyword>
<dbReference type="AlphaFoldDB" id="A0A7S3L5H0"/>
<evidence type="ECO:0000256" key="8">
    <source>
        <dbReference type="ARBA" id="ARBA00022692"/>
    </source>
</evidence>
<organism evidence="16">
    <name type="scientific">Amphora coffeiformis</name>
    <dbReference type="NCBI Taxonomy" id="265554"/>
    <lineage>
        <taxon>Eukaryota</taxon>
        <taxon>Sar</taxon>
        <taxon>Stramenopiles</taxon>
        <taxon>Ochrophyta</taxon>
        <taxon>Bacillariophyta</taxon>
        <taxon>Bacillariophyceae</taxon>
        <taxon>Bacillariophycidae</taxon>
        <taxon>Thalassiophysales</taxon>
        <taxon>Catenulaceae</taxon>
        <taxon>Amphora</taxon>
    </lineage>
</organism>
<keyword evidence="8" id="KW-0812">Transmembrane</keyword>
<dbReference type="GO" id="GO:0016328">
    <property type="term" value="C:lateral plasma membrane"/>
    <property type="evidence" value="ECO:0007669"/>
    <property type="project" value="UniProtKB-SubCell"/>
</dbReference>
<evidence type="ECO:0000256" key="4">
    <source>
        <dbReference type="ARBA" id="ARBA00007146"/>
    </source>
</evidence>
<keyword evidence="12" id="KW-0472">Membrane</keyword>
<accession>A0A7S3L5H0</accession>
<comment type="subcellular location">
    <subcellularLocation>
        <location evidence="3">Cell junction</location>
        <location evidence="3">Tight junction</location>
    </subcellularLocation>
    <subcellularLocation>
        <location evidence="1">Lateral cell membrane</location>
    </subcellularLocation>
    <subcellularLocation>
        <location evidence="2">Membrane</location>
        <topology evidence="2">Multi-pass membrane protein</topology>
    </subcellularLocation>
</comment>
<evidence type="ECO:0000256" key="6">
    <source>
        <dbReference type="ARBA" id="ARBA00022473"/>
    </source>
</evidence>
<dbReference type="InterPro" id="IPR006916">
    <property type="entry name" value="POPDC1-3"/>
</dbReference>
<keyword evidence="6" id="KW-0217">Developmental protein</keyword>
<feature type="domain" description="Cyclic nucleotide-binding" evidence="15">
    <location>
        <begin position="218"/>
        <end position="300"/>
    </location>
</feature>
<evidence type="ECO:0000256" key="7">
    <source>
        <dbReference type="ARBA" id="ARBA00022475"/>
    </source>
</evidence>
<dbReference type="Pfam" id="PF00027">
    <property type="entry name" value="cNMP_binding"/>
    <property type="match status" value="1"/>
</dbReference>
<evidence type="ECO:0000256" key="3">
    <source>
        <dbReference type="ARBA" id="ARBA00004435"/>
    </source>
</evidence>
<evidence type="ECO:0000256" key="11">
    <source>
        <dbReference type="ARBA" id="ARBA00022989"/>
    </source>
</evidence>
<proteinExistence type="inferred from homology"/>
<keyword evidence="7" id="KW-1003">Cell membrane</keyword>
<dbReference type="InterPro" id="IPR055272">
    <property type="entry name" value="POPDC1-3_dom"/>
</dbReference>
<dbReference type="PANTHER" id="PTHR12101:SF17">
    <property type="entry name" value="BLOOD VESSEL EPICARDIAL SUBSTANCE"/>
    <property type="match status" value="1"/>
</dbReference>
<evidence type="ECO:0000256" key="12">
    <source>
        <dbReference type="ARBA" id="ARBA00023136"/>
    </source>
</evidence>
<evidence type="ECO:0000256" key="2">
    <source>
        <dbReference type="ARBA" id="ARBA00004141"/>
    </source>
</evidence>
<dbReference type="InterPro" id="IPR000595">
    <property type="entry name" value="cNMP-bd_dom"/>
</dbReference>
<feature type="compositionally biased region" description="Basic and acidic residues" evidence="14">
    <location>
        <begin position="303"/>
        <end position="318"/>
    </location>
</feature>
<evidence type="ECO:0000256" key="13">
    <source>
        <dbReference type="ARBA" id="ARBA00023180"/>
    </source>
</evidence>
<evidence type="ECO:0000256" key="10">
    <source>
        <dbReference type="ARBA" id="ARBA00022949"/>
    </source>
</evidence>
<dbReference type="PANTHER" id="PTHR12101">
    <property type="entry name" value="POPEYE DOMAIN CONTAINING PROTEIN"/>
    <property type="match status" value="1"/>
</dbReference>
<dbReference type="InterPro" id="IPR018490">
    <property type="entry name" value="cNMP-bd_dom_sf"/>
</dbReference>
<comment type="similarity">
    <text evidence="4">Belongs to the popeye family.</text>
</comment>
<dbReference type="PROSITE" id="PS50042">
    <property type="entry name" value="CNMP_BINDING_3"/>
    <property type="match status" value="1"/>
</dbReference>
<protein>
    <recommendedName>
        <fullName evidence="15">Cyclic nucleotide-binding domain-containing protein</fullName>
    </recommendedName>
</protein>
<keyword evidence="10" id="KW-0965">Cell junction</keyword>
<dbReference type="SUPFAM" id="SSF51206">
    <property type="entry name" value="cAMP-binding domain-like"/>
    <property type="match status" value="1"/>
</dbReference>
<dbReference type="Gene3D" id="2.60.120.10">
    <property type="entry name" value="Jelly Rolls"/>
    <property type="match status" value="1"/>
</dbReference>
<dbReference type="GO" id="GO:0030552">
    <property type="term" value="F:cAMP binding"/>
    <property type="evidence" value="ECO:0007669"/>
    <property type="project" value="TreeGrafter"/>
</dbReference>
<dbReference type="GO" id="GO:0005923">
    <property type="term" value="C:bicellular tight junction"/>
    <property type="evidence" value="ECO:0007669"/>
    <property type="project" value="UniProtKB-SubCell"/>
</dbReference>
<dbReference type="CDD" id="cd00038">
    <property type="entry name" value="CAP_ED"/>
    <property type="match status" value="1"/>
</dbReference>
<dbReference type="InterPro" id="IPR014710">
    <property type="entry name" value="RmlC-like_jellyroll"/>
</dbReference>
<keyword evidence="9" id="KW-0130">Cell adhesion</keyword>
<evidence type="ECO:0000313" key="16">
    <source>
        <dbReference type="EMBL" id="CAE0411301.1"/>
    </source>
</evidence>
<keyword evidence="5" id="KW-0796">Tight junction</keyword>
<evidence type="ECO:0000256" key="1">
    <source>
        <dbReference type="ARBA" id="ARBA00004124"/>
    </source>
</evidence>
<dbReference type="EMBL" id="HBIM01010345">
    <property type="protein sequence ID" value="CAE0411301.1"/>
    <property type="molecule type" value="Transcribed_RNA"/>
</dbReference>
<evidence type="ECO:0000259" key="15">
    <source>
        <dbReference type="PROSITE" id="PS50042"/>
    </source>
</evidence>
<dbReference type="GO" id="GO:0007155">
    <property type="term" value="P:cell adhesion"/>
    <property type="evidence" value="ECO:0007669"/>
    <property type="project" value="UniProtKB-KW"/>
</dbReference>
<sequence length="447" mass="50654">MTKKEFAARLLKSRFQSPQDVRRVFEIPNTRAATRRRPHVVDRQLKGVVNGQFVRVKVSGRDPPSKLKKLYSPTHPTVKPFAQPEMAVTEAPTIQEFAQATRAERKEFFEEYWERLREWIKLNKGVLVLNFGSICSLISFTRSDILELRALSVTGSVSFILYCLTLPGPRDWTPIFWTSTFIAVNGKKIYDIFVERKGSVKLTAGQETTYKNYFEQHGVTRKQFEYIIQKSRTIQLRKGEVLIREGDPMNNVYLVTSGKTRAHHLGRRLTAVSYTTEPKMQLKGGASGAWVGEMAFFEQDWQKHDGDGESSKTPKESNQETGKTTAARQKRERAMYSIVALEDDTTVLAWSHKDMKALLERSPDMRSVLTQAMTAAIVSKVVGFTDSKKAASASSLIWLGSLWPWTRRSAVDGTGDVERIVETAEPPKVEVKEKPVYDLPDAKNLAT</sequence>